<evidence type="ECO:0000313" key="1">
    <source>
        <dbReference type="EMBL" id="EOR94500.1"/>
    </source>
</evidence>
<dbReference type="EMBL" id="AQPN01000084">
    <property type="protein sequence ID" value="EOR94500.1"/>
    <property type="molecule type" value="Genomic_DNA"/>
</dbReference>
<protein>
    <submittedName>
        <fullName evidence="1">Uncharacterized protein</fullName>
    </submittedName>
</protein>
<keyword evidence="2" id="KW-1185">Reference proteome</keyword>
<dbReference type="RefSeq" id="WP_016195578.1">
    <property type="nucleotide sequence ID" value="NZ_AQPN01000084.1"/>
</dbReference>
<name>R9GSG3_9SPHI</name>
<evidence type="ECO:0000313" key="2">
    <source>
        <dbReference type="Proteomes" id="UP000014174"/>
    </source>
</evidence>
<accession>R9GSG3</accession>
<dbReference type="Proteomes" id="UP000014174">
    <property type="component" value="Unassembled WGS sequence"/>
</dbReference>
<dbReference type="eggNOG" id="COG3299">
    <property type="taxonomic scope" value="Bacteria"/>
</dbReference>
<comment type="caution">
    <text evidence="1">The sequence shown here is derived from an EMBL/GenBank/DDBJ whole genome shotgun (WGS) entry which is preliminary data.</text>
</comment>
<gene>
    <name evidence="1" type="ORF">ADIARSV_2346</name>
</gene>
<reference evidence="1 2" key="1">
    <citation type="journal article" date="2013" name="Genome Announc.">
        <title>Draft Genome Sequence of Arcticibacter svalbardensis Strain MN12-7T, a Member of the Family Sphingobacteriaceae Isolated from an Arctic Soil Sample.</title>
        <authorList>
            <person name="Shivaji S."/>
            <person name="Ara S."/>
            <person name="Prasad S."/>
            <person name="Manasa B.P."/>
            <person name="Begum Z."/>
            <person name="Singh A."/>
            <person name="Kumar Pinnaka A."/>
        </authorList>
    </citation>
    <scope>NUCLEOTIDE SEQUENCE [LARGE SCALE GENOMIC DNA]</scope>
    <source>
        <strain evidence="1 2">MN12-7</strain>
    </source>
</reference>
<proteinExistence type="predicted"/>
<dbReference type="STRING" id="1150600.ADIARSV_2346"/>
<dbReference type="AlphaFoldDB" id="R9GSG3"/>
<organism evidence="1 2">
    <name type="scientific">Arcticibacter svalbardensis MN12-7</name>
    <dbReference type="NCBI Taxonomy" id="1150600"/>
    <lineage>
        <taxon>Bacteria</taxon>
        <taxon>Pseudomonadati</taxon>
        <taxon>Bacteroidota</taxon>
        <taxon>Sphingobacteriia</taxon>
        <taxon>Sphingobacteriales</taxon>
        <taxon>Sphingobacteriaceae</taxon>
        <taxon>Arcticibacter</taxon>
    </lineage>
</organism>
<dbReference type="PATRIC" id="fig|1150600.3.peg.2319"/>
<dbReference type="OrthoDB" id="9762853at2"/>
<sequence>MTAKAIDYKVILKRDGQTQQQRTPQLLDPKLAPVDQRTKEDFYKYIQEISKQIKFYELNPAGKNIIENGTWDSFFNLSMEEVNALGSSNSLPPHLALWNSFIELFEKPKALLNTLTQRHLDFYYHDVLKLDKSLPVPDRAHVVFELKKNTENTLLKSGGFLLAGKDSIKKDLNYKLEHDIVVNPSKVSQLKSLFVNPVNKNFLFHAPIANSKDGLGAALDSANPKWNGFGSISMPLAQVGFCLSSSILKMKEGTRLITVNLTLKSLDIAAKNTVLTANLFKVSITGEKGWLGPKLTSATVTSADNLLFNLKFTLSLGKDEPAVVEYNKANHGGDFDTLHPILQVFINNEKTDFGYKDLMKAELVDATIEVDVKGITSLELENDFGTLNPKKPFNPFGPLAEENSNFYILHEETFSKRLREFYVEVLWKNVPQSNLKTYFTNYKNTKIDNGYFSANASFKDGYTWKKSAQTIKLFQEGDAKSKSIWKFTNPDFAILFPFYILPQLFIPYYFNPGQSVLQTVTSKMSYLVPGFSALQNKVNFVKAKSSSTLQVYKPALQLILSLYKEIRKGQLHLQLNNSFLFKDYREKYTAEILRYSLNGGELKLPAEPFAPEILSINLNYTATTAKINFSGTSLNDYVDEEIEFFQYGAFGQAREHAYTKTKHTFLNNTLIKLLPEYTAEGELLIGLSDLYAEDSASLLFQVAEGSANPDKSKIDVNWSVLCDNYWKTLTKDDFIFDTTNDLLTSGVIKIVIPKEATTTNTILPGNLLWLKVSISQDTDGVCNLIDVQSNAVIVIFDDQNNDPQHLATALPVGTITKLKNENAAIKKINQPYSSFGGAVQENDSAYYTRVSERLRHKERSIAIWDYERLILQHFPTVHKVKCINHATPNSFYAPGNTLIVVVPDLTNRNAVDPYKPKVDKNTLDEIDTFLSKHSSAWVTYQVVNPFYEPVKVVVSLKLRKGYEFNYYQKIIDQKLQDFLSPWIKTSGNDIHFGGKITKSMIIKFLEDIEFIDYLTDLSLYKYSSRLRGFGRNVEVAEASNPASILVSHTQHSITNDTTVTTDFIAFERSIKS</sequence>